<dbReference type="GO" id="GO:0016020">
    <property type="term" value="C:membrane"/>
    <property type="evidence" value="ECO:0007669"/>
    <property type="project" value="InterPro"/>
</dbReference>
<dbReference type="Proteomes" id="UP000177011">
    <property type="component" value="Unassembled WGS sequence"/>
</dbReference>
<protein>
    <recommendedName>
        <fullName evidence="2">EamA domain-containing protein</fullName>
    </recommendedName>
</protein>
<dbReference type="Pfam" id="PF00892">
    <property type="entry name" value="EamA"/>
    <property type="match status" value="1"/>
</dbReference>
<evidence type="ECO:0000256" key="1">
    <source>
        <dbReference type="SAM" id="Phobius"/>
    </source>
</evidence>
<feature type="transmembrane region" description="Helical" evidence="1">
    <location>
        <begin position="191"/>
        <end position="209"/>
    </location>
</feature>
<evidence type="ECO:0000313" key="4">
    <source>
        <dbReference type="Proteomes" id="UP000177011"/>
    </source>
</evidence>
<evidence type="ECO:0000313" key="3">
    <source>
        <dbReference type="EMBL" id="OGM93674.1"/>
    </source>
</evidence>
<feature type="transmembrane region" description="Helical" evidence="1">
    <location>
        <begin position="221"/>
        <end position="243"/>
    </location>
</feature>
<dbReference type="InterPro" id="IPR000620">
    <property type="entry name" value="EamA_dom"/>
</dbReference>
<sequence length="297" mass="33399">MPWYFYSFISSLSFAGMILCVRRLQDLGFSSKQILLFLTGFSFFGFALLNLINPGILWGSSDVWKFIFVMLFAGAFAVCGNWADFEGIRRAKNPGYAVAIRNTTILPVVFLSVLFFNSSLGTAELFAVVLILFGIYLLVFKRTSEEKHSIPEKGVHWYYFSLLALIAFTGLVLLLKRATLFPATSTKEINLILFGFNIIAFLFFSRNNMREYFANLRTEKAFLSWVLAAAGFSFLGNYVSILALDAAPNAGYHEAIKNANVLFVTLISILLIPRTFEKYKIFGVCLVTIGILVLVLY</sequence>
<dbReference type="SUPFAM" id="SSF103481">
    <property type="entry name" value="Multidrug resistance efflux transporter EmrE"/>
    <property type="match status" value="1"/>
</dbReference>
<feature type="transmembrane region" description="Helical" evidence="1">
    <location>
        <begin position="279"/>
        <end position="296"/>
    </location>
</feature>
<evidence type="ECO:0000259" key="2">
    <source>
        <dbReference type="Pfam" id="PF00892"/>
    </source>
</evidence>
<dbReference type="EMBL" id="MGIS01000008">
    <property type="protein sequence ID" value="OGM93674.1"/>
    <property type="molecule type" value="Genomic_DNA"/>
</dbReference>
<feature type="transmembrane region" description="Helical" evidence="1">
    <location>
        <begin position="34"/>
        <end position="52"/>
    </location>
</feature>
<accession>A0A1F8DYN0</accession>
<gene>
    <name evidence="3" type="ORF">A2935_01475</name>
</gene>
<dbReference type="AlphaFoldDB" id="A0A1F8DYN0"/>
<keyword evidence="1" id="KW-1133">Transmembrane helix</keyword>
<feature type="transmembrane region" description="Helical" evidence="1">
    <location>
        <begin position="95"/>
        <end position="116"/>
    </location>
</feature>
<feature type="transmembrane region" description="Helical" evidence="1">
    <location>
        <begin position="159"/>
        <end position="179"/>
    </location>
</feature>
<feature type="transmembrane region" description="Helical" evidence="1">
    <location>
        <begin position="255"/>
        <end position="272"/>
    </location>
</feature>
<feature type="transmembrane region" description="Helical" evidence="1">
    <location>
        <begin position="6"/>
        <end position="22"/>
    </location>
</feature>
<feature type="domain" description="EamA" evidence="2">
    <location>
        <begin position="2"/>
        <end position="139"/>
    </location>
</feature>
<organism evidence="3 4">
    <name type="scientific">Candidatus Wolfebacteria bacterium RIFCSPLOWO2_01_FULL_47_17b</name>
    <dbReference type="NCBI Taxonomy" id="1802558"/>
    <lineage>
        <taxon>Bacteria</taxon>
        <taxon>Candidatus Wolfeibacteriota</taxon>
    </lineage>
</organism>
<reference evidence="3 4" key="1">
    <citation type="journal article" date="2016" name="Nat. Commun.">
        <title>Thousands of microbial genomes shed light on interconnected biogeochemical processes in an aquifer system.</title>
        <authorList>
            <person name="Anantharaman K."/>
            <person name="Brown C.T."/>
            <person name="Hug L.A."/>
            <person name="Sharon I."/>
            <person name="Castelle C.J."/>
            <person name="Probst A.J."/>
            <person name="Thomas B.C."/>
            <person name="Singh A."/>
            <person name="Wilkins M.J."/>
            <person name="Karaoz U."/>
            <person name="Brodie E.L."/>
            <person name="Williams K.H."/>
            <person name="Hubbard S.S."/>
            <person name="Banfield J.F."/>
        </authorList>
    </citation>
    <scope>NUCLEOTIDE SEQUENCE [LARGE SCALE GENOMIC DNA]</scope>
</reference>
<name>A0A1F8DYN0_9BACT</name>
<proteinExistence type="predicted"/>
<dbReference type="InterPro" id="IPR037185">
    <property type="entry name" value="EmrE-like"/>
</dbReference>
<keyword evidence="1" id="KW-0812">Transmembrane</keyword>
<feature type="transmembrane region" description="Helical" evidence="1">
    <location>
        <begin position="64"/>
        <end position="83"/>
    </location>
</feature>
<feature type="transmembrane region" description="Helical" evidence="1">
    <location>
        <begin position="122"/>
        <end position="139"/>
    </location>
</feature>
<comment type="caution">
    <text evidence="3">The sequence shown here is derived from an EMBL/GenBank/DDBJ whole genome shotgun (WGS) entry which is preliminary data.</text>
</comment>
<keyword evidence="1" id="KW-0472">Membrane</keyword>